<dbReference type="InterPro" id="IPR004087">
    <property type="entry name" value="KH_dom"/>
</dbReference>
<dbReference type="InterPro" id="IPR022711">
    <property type="entry name" value="RNase_Y_N"/>
</dbReference>
<dbReference type="GO" id="GO:0003723">
    <property type="term" value="F:RNA binding"/>
    <property type="evidence" value="ECO:0007669"/>
    <property type="project" value="UniProtKB-UniRule"/>
</dbReference>
<keyword evidence="5" id="KW-0812">Transmembrane</keyword>
<organism evidence="9 10">
    <name type="scientific">Brevinema andersonii</name>
    <dbReference type="NCBI Taxonomy" id="34097"/>
    <lineage>
        <taxon>Bacteria</taxon>
        <taxon>Pseudomonadati</taxon>
        <taxon>Spirochaetota</taxon>
        <taxon>Spirochaetia</taxon>
        <taxon>Brevinematales</taxon>
        <taxon>Brevinemataceae</taxon>
        <taxon>Brevinema</taxon>
    </lineage>
</organism>
<keyword evidence="4 5" id="KW-0694">RNA-binding</keyword>
<dbReference type="SUPFAM" id="SSF109604">
    <property type="entry name" value="HD-domain/PDEase-like"/>
    <property type="match status" value="1"/>
</dbReference>
<dbReference type="SMART" id="SM00322">
    <property type="entry name" value="KH"/>
    <property type="match status" value="1"/>
</dbReference>
<dbReference type="PROSITE" id="PS51831">
    <property type="entry name" value="HD"/>
    <property type="match status" value="1"/>
</dbReference>
<name>A0A1I1DFW8_BREAD</name>
<evidence type="ECO:0000313" key="9">
    <source>
        <dbReference type="EMBL" id="SFB73734.1"/>
    </source>
</evidence>
<gene>
    <name evidence="5" type="primary">rny</name>
    <name evidence="9" type="ORF">SAMN02745150_00494</name>
</gene>
<dbReference type="PANTHER" id="PTHR12826">
    <property type="entry name" value="RIBONUCLEASE Y"/>
    <property type="match status" value="1"/>
</dbReference>
<evidence type="ECO:0000259" key="8">
    <source>
        <dbReference type="PROSITE" id="PS51831"/>
    </source>
</evidence>
<dbReference type="SMART" id="SM00471">
    <property type="entry name" value="HDc"/>
    <property type="match status" value="1"/>
</dbReference>
<dbReference type="GO" id="GO:0004521">
    <property type="term" value="F:RNA endonuclease activity"/>
    <property type="evidence" value="ECO:0007669"/>
    <property type="project" value="UniProtKB-UniRule"/>
</dbReference>
<dbReference type="EC" id="3.1.-.-" evidence="5 6"/>
<keyword evidence="5" id="KW-1133">Transmembrane helix</keyword>
<evidence type="ECO:0000313" key="10">
    <source>
        <dbReference type="Proteomes" id="UP000240042"/>
    </source>
</evidence>
<proteinExistence type="inferred from homology"/>
<dbReference type="GO" id="GO:0006402">
    <property type="term" value="P:mRNA catabolic process"/>
    <property type="evidence" value="ECO:0007669"/>
    <property type="project" value="UniProtKB-UniRule"/>
</dbReference>
<dbReference type="Pfam" id="PF00013">
    <property type="entry name" value="KH_1"/>
    <property type="match status" value="1"/>
</dbReference>
<dbReference type="RefSeq" id="WP_092318229.1">
    <property type="nucleotide sequence ID" value="NZ_FOKY01000002.1"/>
</dbReference>
<dbReference type="Gene3D" id="1.10.3210.10">
    <property type="entry name" value="Hypothetical protein af1432"/>
    <property type="match status" value="1"/>
</dbReference>
<keyword evidence="3 5" id="KW-0378">Hydrolase</keyword>
<evidence type="ECO:0000256" key="5">
    <source>
        <dbReference type="HAMAP-Rule" id="MF_00335"/>
    </source>
</evidence>
<dbReference type="Pfam" id="PF01966">
    <property type="entry name" value="HD"/>
    <property type="match status" value="1"/>
</dbReference>
<dbReference type="NCBIfam" id="TIGR00277">
    <property type="entry name" value="HDIG"/>
    <property type="match status" value="1"/>
</dbReference>
<dbReference type="InterPro" id="IPR036612">
    <property type="entry name" value="KH_dom_type_1_sf"/>
</dbReference>
<protein>
    <recommendedName>
        <fullName evidence="5 6">Ribonuclease Y</fullName>
        <shortName evidence="5">RNase Y</shortName>
        <ecNumber evidence="5 6">3.1.-.-</ecNumber>
    </recommendedName>
</protein>
<dbReference type="Proteomes" id="UP000240042">
    <property type="component" value="Unassembled WGS sequence"/>
</dbReference>
<evidence type="ECO:0000256" key="7">
    <source>
        <dbReference type="SAM" id="Coils"/>
    </source>
</evidence>
<dbReference type="CDD" id="cd00077">
    <property type="entry name" value="HDc"/>
    <property type="match status" value="1"/>
</dbReference>
<dbReference type="InterPro" id="IPR017705">
    <property type="entry name" value="Ribonuclease_Y"/>
</dbReference>
<dbReference type="OrthoDB" id="9803205at2"/>
<dbReference type="GO" id="GO:0005886">
    <property type="term" value="C:plasma membrane"/>
    <property type="evidence" value="ECO:0007669"/>
    <property type="project" value="UniProtKB-SubCell"/>
</dbReference>
<dbReference type="InterPro" id="IPR006674">
    <property type="entry name" value="HD_domain"/>
</dbReference>
<evidence type="ECO:0000256" key="1">
    <source>
        <dbReference type="ARBA" id="ARBA00022722"/>
    </source>
</evidence>
<dbReference type="SUPFAM" id="SSF54791">
    <property type="entry name" value="Eukaryotic type KH-domain (KH-domain type I)"/>
    <property type="match status" value="1"/>
</dbReference>
<dbReference type="InterPro" id="IPR003607">
    <property type="entry name" value="HD/PDEase_dom"/>
</dbReference>
<dbReference type="PANTHER" id="PTHR12826:SF15">
    <property type="entry name" value="RIBONUCLEASE Y"/>
    <property type="match status" value="1"/>
</dbReference>
<dbReference type="STRING" id="34097.SAMN02745150_00494"/>
<keyword evidence="10" id="KW-1185">Reference proteome</keyword>
<dbReference type="InterPro" id="IPR004088">
    <property type="entry name" value="KH_dom_type_1"/>
</dbReference>
<dbReference type="PROSITE" id="PS50084">
    <property type="entry name" value="KH_TYPE_1"/>
    <property type="match status" value="1"/>
</dbReference>
<evidence type="ECO:0000256" key="3">
    <source>
        <dbReference type="ARBA" id="ARBA00022801"/>
    </source>
</evidence>
<evidence type="ECO:0000256" key="6">
    <source>
        <dbReference type="NCBIfam" id="TIGR03319"/>
    </source>
</evidence>
<dbReference type="AlphaFoldDB" id="A0A1I1DFW8"/>
<dbReference type="InterPro" id="IPR006675">
    <property type="entry name" value="HDIG_dom"/>
</dbReference>
<keyword evidence="1 5" id="KW-0540">Nuclease</keyword>
<dbReference type="CDD" id="cd22431">
    <property type="entry name" value="KH-I_RNaseY"/>
    <property type="match status" value="1"/>
</dbReference>
<accession>A0A1I1DFW8</accession>
<evidence type="ECO:0000256" key="4">
    <source>
        <dbReference type="ARBA" id="ARBA00022884"/>
    </source>
</evidence>
<reference evidence="10" key="1">
    <citation type="submission" date="2016-10" db="EMBL/GenBank/DDBJ databases">
        <authorList>
            <person name="Varghese N."/>
            <person name="Submissions S."/>
        </authorList>
    </citation>
    <scope>NUCLEOTIDE SEQUENCE [LARGE SCALE GENOMIC DNA]</scope>
    <source>
        <strain evidence="10">ATCC 43811</strain>
    </source>
</reference>
<dbReference type="Gene3D" id="3.30.1370.10">
    <property type="entry name" value="K Homology domain, type 1"/>
    <property type="match status" value="1"/>
</dbReference>
<feature type="domain" description="HD" evidence="8">
    <location>
        <begin position="331"/>
        <end position="424"/>
    </location>
</feature>
<keyword evidence="5" id="KW-1003">Cell membrane</keyword>
<keyword evidence="2 5" id="KW-0255">Endonuclease</keyword>
<dbReference type="GO" id="GO:0016787">
    <property type="term" value="F:hydrolase activity"/>
    <property type="evidence" value="ECO:0007669"/>
    <property type="project" value="UniProtKB-KW"/>
</dbReference>
<evidence type="ECO:0000256" key="2">
    <source>
        <dbReference type="ARBA" id="ARBA00022759"/>
    </source>
</evidence>
<keyword evidence="5" id="KW-0472">Membrane</keyword>
<feature type="transmembrane region" description="Helical" evidence="5">
    <location>
        <begin position="6"/>
        <end position="27"/>
    </location>
</feature>
<dbReference type="EMBL" id="FOKY01000002">
    <property type="protein sequence ID" value="SFB73734.1"/>
    <property type="molecule type" value="Genomic_DNA"/>
</dbReference>
<dbReference type="NCBIfam" id="TIGR03319">
    <property type="entry name" value="RNase_Y"/>
    <property type="match status" value="1"/>
</dbReference>
<feature type="coiled-coil region" evidence="7">
    <location>
        <begin position="40"/>
        <end position="142"/>
    </location>
</feature>
<dbReference type="HAMAP" id="MF_00335">
    <property type="entry name" value="RNase_Y"/>
    <property type="match status" value="1"/>
</dbReference>
<keyword evidence="7" id="KW-0175">Coiled coil</keyword>
<comment type="function">
    <text evidence="5">Endoribonuclease that initiates mRNA decay.</text>
</comment>
<sequence>MEQVVTGISFITISLVALIGIVIGYIVRVFIAQRSSSSAEQKVQKLLEDAEKQAESRKKEILLEAKDKIFEERKQFDKEYRDRQNDLQQMQRRLVQKEDTLDKKTESIEKKERHLLQKEEEVQKLQKELLDAKQEHIKSLEKVAGMTASDAKQSLIDEILSEAHAEAVPLIQKIEEEAREEADQRARSILITSLERNAVEVSTEKFITTVNLPSDDMKGRIIGREGRNIRSFESISGVDLIIDDTPEVVVISSFDPYRREIARIALEKLVQDGRIHPTRIEEVVSKVQNDINIDIVEAGKQACQDLKVNLPRGIYPYIGRLKYRTSYGQNVYKHSIEVANIAGMLAGELKIDVESAKIACLLHDIGKTIKSTGEGGHALLGAEIARKFGLPENIVNAIACHHGEEECRFIEGSLVMLCDAISAARPGARRESFDDYIKRLQQLEELSLSCEGVEKAYAIQAGREVRVFVTAETVPDERAYIIAREIAKKIEDNMQYPGQIKVTLIREMRVIEYAR</sequence>
<comment type="similarity">
    <text evidence="5">Belongs to the RNase Y family.</text>
</comment>
<dbReference type="Pfam" id="PF12072">
    <property type="entry name" value="RNase_Y_N"/>
    <property type="match status" value="1"/>
</dbReference>
<comment type="subcellular location">
    <subcellularLocation>
        <location evidence="5">Cell membrane</location>
        <topology evidence="5">Single-pass membrane protein</topology>
    </subcellularLocation>
</comment>